<feature type="region of interest" description="Disordered" evidence="1">
    <location>
        <begin position="259"/>
        <end position="278"/>
    </location>
</feature>
<feature type="region of interest" description="Disordered" evidence="1">
    <location>
        <begin position="107"/>
        <end position="236"/>
    </location>
</feature>
<evidence type="ECO:0000313" key="4">
    <source>
        <dbReference type="Proteomes" id="UP001305779"/>
    </source>
</evidence>
<evidence type="ECO:0000256" key="1">
    <source>
        <dbReference type="SAM" id="MobiDB-lite"/>
    </source>
</evidence>
<comment type="caution">
    <text evidence="3">The sequence shown here is derived from an EMBL/GenBank/DDBJ whole genome shotgun (WGS) entry which is preliminary data.</text>
</comment>
<accession>A0ABR0EV94</accession>
<evidence type="ECO:0000259" key="2">
    <source>
        <dbReference type="PROSITE" id="PS50888"/>
    </source>
</evidence>
<organism evidence="3 4">
    <name type="scientific">Zasmidium cellare</name>
    <name type="common">Wine cellar mold</name>
    <name type="synonym">Racodium cellare</name>
    <dbReference type="NCBI Taxonomy" id="395010"/>
    <lineage>
        <taxon>Eukaryota</taxon>
        <taxon>Fungi</taxon>
        <taxon>Dikarya</taxon>
        <taxon>Ascomycota</taxon>
        <taxon>Pezizomycotina</taxon>
        <taxon>Dothideomycetes</taxon>
        <taxon>Dothideomycetidae</taxon>
        <taxon>Mycosphaerellales</taxon>
        <taxon>Mycosphaerellaceae</taxon>
        <taxon>Zasmidium</taxon>
    </lineage>
</organism>
<feature type="compositionally biased region" description="Low complexity" evidence="1">
    <location>
        <begin position="142"/>
        <end position="153"/>
    </location>
</feature>
<dbReference type="PANTHER" id="PTHR47336">
    <property type="entry name" value="TRANSCRIPTION FACTOR HMS1-RELATED"/>
    <property type="match status" value="1"/>
</dbReference>
<reference evidence="3 4" key="1">
    <citation type="journal article" date="2023" name="G3 (Bethesda)">
        <title>A chromosome-level genome assembly of Zasmidium syzygii isolated from banana leaves.</title>
        <authorList>
            <person name="van Westerhoven A.C."/>
            <person name="Mehrabi R."/>
            <person name="Talebi R."/>
            <person name="Steentjes M.B.F."/>
            <person name="Corcolon B."/>
            <person name="Chong P.A."/>
            <person name="Kema G.H.J."/>
            <person name="Seidl M.F."/>
        </authorList>
    </citation>
    <scope>NUCLEOTIDE SEQUENCE [LARGE SCALE GENOMIC DNA]</scope>
    <source>
        <strain evidence="3 4">P124</strain>
    </source>
</reference>
<dbReference type="InterPro" id="IPR011598">
    <property type="entry name" value="bHLH_dom"/>
</dbReference>
<dbReference type="InterPro" id="IPR052099">
    <property type="entry name" value="Regulatory_TF_Diverse"/>
</dbReference>
<sequence length="331" mass="36458">MTAVLSGGVQLFLPLHNNDQMPEGVNDVWRRQQYHQMSLPAINNYWPESHATAMGGMSDMDLNRFHAESGDYENTFHHDAASLIAQPMGYVPDANWGSDMDIGTPSTTAGFPNDAMDGYHHMRHTSNPNHHLNLAQRHEHNSSVQSPQSSHDSGISPHLSYAQPPDAVIKEERPSLTRSITAPAAPEVRQRRGTVIACSGTSSVKRSGSEDEDDEYIPSEEAKPRGRKRQRIPHTAVERRYRENLNAHLDKLRQTVPSLASKRPAGNGSSKMGDGMGEGVKPSKCEILNGAIEHIGALGKENAALKTEVKALRSRLEDLERWCSGPAHFGK</sequence>
<gene>
    <name evidence="3" type="ORF">PRZ48_002983</name>
</gene>
<evidence type="ECO:0000313" key="3">
    <source>
        <dbReference type="EMBL" id="KAK4505020.1"/>
    </source>
</evidence>
<dbReference type="Proteomes" id="UP001305779">
    <property type="component" value="Unassembled WGS sequence"/>
</dbReference>
<dbReference type="PANTHER" id="PTHR47336:SF2">
    <property type="entry name" value="TRANSCRIPTION FACTOR HMS1-RELATED"/>
    <property type="match status" value="1"/>
</dbReference>
<dbReference type="InterPro" id="IPR036638">
    <property type="entry name" value="HLH_DNA-bd_sf"/>
</dbReference>
<name>A0ABR0EV94_ZASCE</name>
<dbReference type="CDD" id="cd11395">
    <property type="entry name" value="bHLHzip_SREBP_like"/>
    <property type="match status" value="1"/>
</dbReference>
<keyword evidence="4" id="KW-1185">Reference proteome</keyword>
<dbReference type="Gene3D" id="4.10.280.10">
    <property type="entry name" value="Helix-loop-helix DNA-binding domain"/>
    <property type="match status" value="1"/>
</dbReference>
<dbReference type="Pfam" id="PF00010">
    <property type="entry name" value="HLH"/>
    <property type="match status" value="1"/>
</dbReference>
<dbReference type="SMART" id="SM00353">
    <property type="entry name" value="HLH"/>
    <property type="match status" value="1"/>
</dbReference>
<protein>
    <recommendedName>
        <fullName evidence="2">BHLH domain-containing protein</fullName>
    </recommendedName>
</protein>
<dbReference type="PROSITE" id="PS50888">
    <property type="entry name" value="BHLH"/>
    <property type="match status" value="1"/>
</dbReference>
<proteinExistence type="predicted"/>
<feature type="domain" description="BHLH" evidence="2">
    <location>
        <begin position="229"/>
        <end position="298"/>
    </location>
</feature>
<dbReference type="EMBL" id="JAXOVC010000002">
    <property type="protein sequence ID" value="KAK4505020.1"/>
    <property type="molecule type" value="Genomic_DNA"/>
</dbReference>
<dbReference type="SUPFAM" id="SSF47459">
    <property type="entry name" value="HLH, helix-loop-helix DNA-binding domain"/>
    <property type="match status" value="1"/>
</dbReference>